<dbReference type="RefSeq" id="WP_205134528.1">
    <property type="nucleotide sequence ID" value="NZ_JACSNT010000023.1"/>
</dbReference>
<sequence length="83" mass="9891">MNHNFEEFKNWITSGNEIEFSYQGKRYSVTYGGKENGEEYISFCEFYKPDMEFVDYNDFMKNAKIGGVSLSKIWRNVEDINIF</sequence>
<organism evidence="1 2">
    <name type="scientific">Anaerotignum lactatifermentans</name>
    <dbReference type="NCBI Taxonomy" id="160404"/>
    <lineage>
        <taxon>Bacteria</taxon>
        <taxon>Bacillati</taxon>
        <taxon>Bacillota</taxon>
        <taxon>Clostridia</taxon>
        <taxon>Lachnospirales</taxon>
        <taxon>Anaerotignaceae</taxon>
        <taxon>Anaerotignum</taxon>
    </lineage>
</organism>
<accession>A0ABS2GDV2</accession>
<keyword evidence="2" id="KW-1185">Reference proteome</keyword>
<name>A0ABS2GDV2_9FIRM</name>
<evidence type="ECO:0000313" key="1">
    <source>
        <dbReference type="EMBL" id="MBM6878890.1"/>
    </source>
</evidence>
<evidence type="ECO:0008006" key="3">
    <source>
        <dbReference type="Google" id="ProtNLM"/>
    </source>
</evidence>
<protein>
    <recommendedName>
        <fullName evidence="3">Phage protein</fullName>
    </recommendedName>
</protein>
<gene>
    <name evidence="1" type="ORF">H9X83_12130</name>
</gene>
<comment type="caution">
    <text evidence="1">The sequence shown here is derived from an EMBL/GenBank/DDBJ whole genome shotgun (WGS) entry which is preliminary data.</text>
</comment>
<dbReference type="EMBL" id="JACSNV010000025">
    <property type="protein sequence ID" value="MBM6878890.1"/>
    <property type="molecule type" value="Genomic_DNA"/>
</dbReference>
<dbReference type="Proteomes" id="UP000729290">
    <property type="component" value="Unassembled WGS sequence"/>
</dbReference>
<reference evidence="1 2" key="1">
    <citation type="journal article" date="2021" name="Sci. Rep.">
        <title>The distribution of antibiotic resistance genes in chicken gut microbiota commensals.</title>
        <authorList>
            <person name="Juricova H."/>
            <person name="Matiasovicova J."/>
            <person name="Kubasova T."/>
            <person name="Cejkova D."/>
            <person name="Rychlik I."/>
        </authorList>
    </citation>
    <scope>NUCLEOTIDE SEQUENCE [LARGE SCALE GENOMIC DNA]</scope>
    <source>
        <strain evidence="1 2">An431b</strain>
    </source>
</reference>
<proteinExistence type="predicted"/>
<evidence type="ECO:0000313" key="2">
    <source>
        <dbReference type="Proteomes" id="UP000729290"/>
    </source>
</evidence>